<dbReference type="InterPro" id="IPR036165">
    <property type="entry name" value="YefM-like_sf"/>
</dbReference>
<dbReference type="SUPFAM" id="SSF143120">
    <property type="entry name" value="YefM-like"/>
    <property type="match status" value="1"/>
</dbReference>
<dbReference type="Gene3D" id="3.40.1620.10">
    <property type="entry name" value="YefM-like domain"/>
    <property type="match status" value="1"/>
</dbReference>
<comment type="caution">
    <text evidence="2">The sequence shown here is derived from an EMBL/GenBank/DDBJ whole genome shotgun (WGS) entry which is preliminary data.</text>
</comment>
<protein>
    <submittedName>
        <fullName evidence="2">Type II toxin-antitoxin system Phd/YefM family antitoxin</fullName>
    </submittedName>
</protein>
<dbReference type="AlphaFoldDB" id="A0A848B2N0"/>
<gene>
    <name evidence="2" type="ORF">HF878_02990</name>
</gene>
<keyword evidence="3" id="KW-1185">Reference proteome</keyword>
<accession>A0A848B2N0</accession>
<comment type="similarity">
    <text evidence="1">Belongs to the phD/YefM antitoxin family.</text>
</comment>
<name>A0A848B2N0_9FIRM</name>
<evidence type="ECO:0000313" key="2">
    <source>
        <dbReference type="EMBL" id="NMD98450.1"/>
    </source>
</evidence>
<organism evidence="2 3">
    <name type="scientific">Selenomonas bovis</name>
    <dbReference type="NCBI Taxonomy" id="416586"/>
    <lineage>
        <taxon>Bacteria</taxon>
        <taxon>Bacillati</taxon>
        <taxon>Bacillota</taxon>
        <taxon>Negativicutes</taxon>
        <taxon>Selenomonadales</taxon>
        <taxon>Selenomonadaceae</taxon>
        <taxon>Selenomonas</taxon>
    </lineage>
</organism>
<reference evidence="2 3" key="1">
    <citation type="submission" date="2020-04" db="EMBL/GenBank/DDBJ databases">
        <authorList>
            <person name="Hitch T.C.A."/>
            <person name="Wylensek D."/>
            <person name="Clavel T."/>
        </authorList>
    </citation>
    <scope>NUCLEOTIDE SEQUENCE [LARGE SCALE GENOMIC DNA]</scope>
    <source>
        <strain evidence="2 3">PG-130-P53-12</strain>
    </source>
</reference>
<dbReference type="Proteomes" id="UP000543804">
    <property type="component" value="Unassembled WGS sequence"/>
</dbReference>
<evidence type="ECO:0000313" key="3">
    <source>
        <dbReference type="Proteomes" id="UP000543804"/>
    </source>
</evidence>
<dbReference type="EMBL" id="JABAFA010000005">
    <property type="protein sequence ID" value="NMD98450.1"/>
    <property type="molecule type" value="Genomic_DNA"/>
</dbReference>
<sequence length="63" mass="7063">MEAVPSGSFLEEFTLIADRAAEEGETFLIERKNGKDVVLLSLDAYNALRRSLYEARSAQDCHD</sequence>
<dbReference type="RefSeq" id="WP_019541585.1">
    <property type="nucleotide sequence ID" value="NZ_DBGAXS010000018.1"/>
</dbReference>
<evidence type="ECO:0000256" key="1">
    <source>
        <dbReference type="ARBA" id="ARBA00009981"/>
    </source>
</evidence>
<proteinExistence type="inferred from homology"/>